<feature type="transmembrane region" description="Helical" evidence="1">
    <location>
        <begin position="43"/>
        <end position="68"/>
    </location>
</feature>
<dbReference type="Proteomes" id="UP000002030">
    <property type="component" value="Chromosome"/>
</dbReference>
<feature type="transmembrane region" description="Helical" evidence="1">
    <location>
        <begin position="166"/>
        <end position="185"/>
    </location>
</feature>
<feature type="transmembrane region" description="Helical" evidence="1">
    <location>
        <begin position="135"/>
        <end position="154"/>
    </location>
</feature>
<dbReference type="eggNOG" id="COG1835">
    <property type="taxonomic scope" value="Bacteria"/>
</dbReference>
<keyword evidence="1" id="KW-0472">Membrane</keyword>
<evidence type="ECO:0000256" key="1">
    <source>
        <dbReference type="SAM" id="Phobius"/>
    </source>
</evidence>
<feature type="transmembrane region" description="Helical" evidence="1">
    <location>
        <begin position="266"/>
        <end position="287"/>
    </location>
</feature>
<dbReference type="OrthoDB" id="754271at2"/>
<evidence type="ECO:0000313" key="3">
    <source>
        <dbReference type="EMBL" id="ACZ19608.1"/>
    </source>
</evidence>
<dbReference type="PANTHER" id="PTHR36927">
    <property type="entry name" value="BLR4337 PROTEIN"/>
    <property type="match status" value="1"/>
</dbReference>
<dbReference type="Pfam" id="PF01757">
    <property type="entry name" value="Acyl_transf_3"/>
    <property type="match status" value="1"/>
</dbReference>
<feature type="domain" description="Acyltransferase 3" evidence="2">
    <location>
        <begin position="6"/>
        <end position="344"/>
    </location>
</feature>
<dbReference type="EnsemblBacteria" id="ACZ19608">
    <property type="protein sequence ID" value="ACZ19608"/>
    <property type="gene ID" value="Taci_1377"/>
</dbReference>
<dbReference type="PANTHER" id="PTHR36927:SF1">
    <property type="entry name" value="MDO-LIKE PROTEIN"/>
    <property type="match status" value="1"/>
</dbReference>
<organism evidence="3 4">
    <name type="scientific">Thermanaerovibrio acidaminovorans (strain ATCC 49978 / DSM 6589 / Su883)</name>
    <name type="common">Selenomonas acidaminovorans</name>
    <dbReference type="NCBI Taxonomy" id="525903"/>
    <lineage>
        <taxon>Bacteria</taxon>
        <taxon>Thermotogati</taxon>
        <taxon>Synergistota</taxon>
        <taxon>Synergistia</taxon>
        <taxon>Synergistales</taxon>
        <taxon>Synergistaceae</taxon>
        <taxon>Thermanaerovibrio</taxon>
    </lineage>
</organism>
<gene>
    <name evidence="3" type="ordered locus">Taci_1377</name>
</gene>
<dbReference type="EMBL" id="CP001818">
    <property type="protein sequence ID" value="ACZ19608.1"/>
    <property type="molecule type" value="Genomic_DNA"/>
</dbReference>
<accession>D1B6G7</accession>
<dbReference type="KEGG" id="tai:Taci_1377"/>
<proteinExistence type="predicted"/>
<keyword evidence="4" id="KW-1185">Reference proteome</keyword>
<dbReference type="HOGENOM" id="CLU_036097_0_0_0"/>
<dbReference type="InterPro" id="IPR050623">
    <property type="entry name" value="Glucan_succinyl_AcylTrfase"/>
</dbReference>
<dbReference type="AlphaFoldDB" id="D1B6G7"/>
<reference evidence="3 4" key="1">
    <citation type="journal article" date="2009" name="Stand. Genomic Sci.">
        <title>Complete genome sequence of Thermanaerovibrio acidaminovorans type strain (Su883).</title>
        <authorList>
            <person name="Chovatia M."/>
            <person name="Sikorski J."/>
            <person name="Schroder M."/>
            <person name="Lapidus A."/>
            <person name="Nolan M."/>
            <person name="Tice H."/>
            <person name="Glavina Del Rio T."/>
            <person name="Copeland A."/>
            <person name="Cheng J.F."/>
            <person name="Lucas S."/>
            <person name="Chen F."/>
            <person name="Bruce D."/>
            <person name="Goodwin L."/>
            <person name="Pitluck S."/>
            <person name="Ivanova N."/>
            <person name="Mavromatis K."/>
            <person name="Ovchinnikova G."/>
            <person name="Pati A."/>
            <person name="Chen A."/>
            <person name="Palaniappan K."/>
            <person name="Land M."/>
            <person name="Hauser L."/>
            <person name="Chang Y.J."/>
            <person name="Jeffries C.D."/>
            <person name="Chain P."/>
            <person name="Saunders E."/>
            <person name="Detter J.C."/>
            <person name="Brettin T."/>
            <person name="Rohde M."/>
            <person name="Goker M."/>
            <person name="Spring S."/>
            <person name="Bristow J."/>
            <person name="Markowitz V."/>
            <person name="Hugenholtz P."/>
            <person name="Kyrpides N.C."/>
            <person name="Klenk H.P."/>
            <person name="Eisen J.A."/>
        </authorList>
    </citation>
    <scope>NUCLEOTIDE SEQUENCE [LARGE SCALE GENOMIC DNA]</scope>
    <source>
        <strain evidence="4">ATCC 49978 / DSM 6589 / Su883</strain>
    </source>
</reference>
<dbReference type="GO" id="GO:0016747">
    <property type="term" value="F:acyltransferase activity, transferring groups other than amino-acyl groups"/>
    <property type="evidence" value="ECO:0007669"/>
    <property type="project" value="InterPro"/>
</dbReference>
<feature type="transmembrane region" description="Helical" evidence="1">
    <location>
        <begin position="232"/>
        <end position="254"/>
    </location>
</feature>
<keyword evidence="1" id="KW-0812">Transmembrane</keyword>
<dbReference type="STRING" id="525903.Taci_1377"/>
<name>D1B6G7_THEAS</name>
<keyword evidence="1" id="KW-1133">Transmembrane helix</keyword>
<dbReference type="InterPro" id="IPR002656">
    <property type="entry name" value="Acyl_transf_3_dom"/>
</dbReference>
<feature type="transmembrane region" description="Helical" evidence="1">
    <location>
        <begin position="197"/>
        <end position="220"/>
    </location>
</feature>
<sequence>MERLYHLDRLRVWCVYGVVALHGAMTYMEGCPGWWYVQDQSRWWGFTLLVLMLDVFLMPVMFFLAGYLAPGSLDRRGGGGFVRERLRRLGPPWILGVVLFAPLFALASLVNLGYPVPPLGTFVWKVFLGPAYQQAHFWFLGVLISFSLIFPLLWRWLCPLVDRVPMGGWVAACWALAAGWFVVMGRHFPLDGWVHPGYVLVFQPLRIGGYLLVFLLGAAAGRGGWFGGDRSALADLGLAILGICLLGASVAMRLQLPPKPQGVHLLVYAALNQGSAVLMPLGLVAVMRRLGSGGSCRLDLASRASYGLYWLHQMILVPIAWALGGLGLPALVKFSLVVGLTVWLGEISSARVLPRVPWLGGSFQ</sequence>
<feature type="transmembrane region" description="Helical" evidence="1">
    <location>
        <begin position="93"/>
        <end position="115"/>
    </location>
</feature>
<feature type="transmembrane region" description="Helical" evidence="1">
    <location>
        <begin position="12"/>
        <end position="37"/>
    </location>
</feature>
<evidence type="ECO:0000259" key="2">
    <source>
        <dbReference type="Pfam" id="PF01757"/>
    </source>
</evidence>
<protein>
    <recommendedName>
        <fullName evidence="2">Acyltransferase 3 domain-containing protein</fullName>
    </recommendedName>
</protein>
<feature type="transmembrane region" description="Helical" evidence="1">
    <location>
        <begin position="308"/>
        <end position="328"/>
    </location>
</feature>
<dbReference type="RefSeq" id="WP_012870119.1">
    <property type="nucleotide sequence ID" value="NC_013522.1"/>
</dbReference>
<evidence type="ECO:0000313" key="4">
    <source>
        <dbReference type="Proteomes" id="UP000002030"/>
    </source>
</evidence>